<comment type="similarity">
    <text evidence="2 4">Belongs to the class-IV pyridoxal-phosphate-dependent aminotransferase family.</text>
</comment>
<protein>
    <submittedName>
        <fullName evidence="6">Para-aminobenzoate synthase, aminase component</fullName>
    </submittedName>
</protein>
<dbReference type="InterPro" id="IPR043131">
    <property type="entry name" value="BCAT-like_N"/>
</dbReference>
<dbReference type="Gene3D" id="3.30.470.10">
    <property type="match status" value="1"/>
</dbReference>
<evidence type="ECO:0000256" key="5">
    <source>
        <dbReference type="RuleBase" id="RU004516"/>
    </source>
</evidence>
<gene>
    <name evidence="6" type="ORF">ACPOL_1830</name>
</gene>
<dbReference type="Proteomes" id="UP000253606">
    <property type="component" value="Chromosome"/>
</dbReference>
<evidence type="ECO:0000256" key="4">
    <source>
        <dbReference type="RuleBase" id="RU004106"/>
    </source>
</evidence>
<dbReference type="KEGG" id="abas:ACPOL_1830"/>
<name>A0A2Z5FWP1_9BACT</name>
<dbReference type="Pfam" id="PF01063">
    <property type="entry name" value="Aminotran_4"/>
    <property type="match status" value="1"/>
</dbReference>
<dbReference type="InterPro" id="IPR018300">
    <property type="entry name" value="Aminotrans_IV_CS"/>
</dbReference>
<dbReference type="RefSeq" id="WP_161557260.1">
    <property type="nucleotide sequence ID" value="NZ_CP030840.1"/>
</dbReference>
<evidence type="ECO:0000256" key="2">
    <source>
        <dbReference type="ARBA" id="ARBA00009320"/>
    </source>
</evidence>
<sequence length="222" mass="24972">MGNKIIESPEFELFETMYGTSTDGLRHLDRHLGRLTRSARDLGFECDIIRLHDEVRQFEASLTHGVPHRVRLSLKRSGEIHLQSVPIEPLRDEPVKIFRAPDLGFLPRNSLDPLLQYKTSLRGDYDRGWQLAQGLGGFDMLFSNERGELTEGGRTNVFLRIDGSIWTPPLSSGLLPGIMRGVLLDDPKFGAAERVLPFSELARAEEIMICNSLRGVLHAVLV</sequence>
<dbReference type="PROSITE" id="PS00770">
    <property type="entry name" value="AA_TRANSFER_CLASS_4"/>
    <property type="match status" value="1"/>
</dbReference>
<dbReference type="SUPFAM" id="SSF56752">
    <property type="entry name" value="D-aminoacid aminotransferase-like PLP-dependent enzymes"/>
    <property type="match status" value="1"/>
</dbReference>
<dbReference type="InterPro" id="IPR043132">
    <property type="entry name" value="BCAT-like_C"/>
</dbReference>
<dbReference type="GO" id="GO:0003824">
    <property type="term" value="F:catalytic activity"/>
    <property type="evidence" value="ECO:0007669"/>
    <property type="project" value="InterPro"/>
</dbReference>
<keyword evidence="3 5" id="KW-0663">Pyridoxal phosphate</keyword>
<comment type="cofactor">
    <cofactor evidence="1 5">
        <name>pyridoxal 5'-phosphate</name>
        <dbReference type="ChEBI" id="CHEBI:597326"/>
    </cofactor>
</comment>
<dbReference type="EMBL" id="CP030840">
    <property type="protein sequence ID" value="AXC11172.1"/>
    <property type="molecule type" value="Genomic_DNA"/>
</dbReference>
<keyword evidence="7" id="KW-1185">Reference proteome</keyword>
<dbReference type="InterPro" id="IPR036038">
    <property type="entry name" value="Aminotransferase-like"/>
</dbReference>
<evidence type="ECO:0000313" key="6">
    <source>
        <dbReference type="EMBL" id="AXC11172.1"/>
    </source>
</evidence>
<accession>A0A2Z5FWP1</accession>
<evidence type="ECO:0000256" key="3">
    <source>
        <dbReference type="ARBA" id="ARBA00022898"/>
    </source>
</evidence>
<evidence type="ECO:0000313" key="7">
    <source>
        <dbReference type="Proteomes" id="UP000253606"/>
    </source>
</evidence>
<dbReference type="AlphaFoldDB" id="A0A2Z5FWP1"/>
<organism evidence="6 7">
    <name type="scientific">Acidisarcina polymorpha</name>
    <dbReference type="NCBI Taxonomy" id="2211140"/>
    <lineage>
        <taxon>Bacteria</taxon>
        <taxon>Pseudomonadati</taxon>
        <taxon>Acidobacteriota</taxon>
        <taxon>Terriglobia</taxon>
        <taxon>Terriglobales</taxon>
        <taxon>Acidobacteriaceae</taxon>
        <taxon>Acidisarcina</taxon>
    </lineage>
</organism>
<dbReference type="InterPro" id="IPR001544">
    <property type="entry name" value="Aminotrans_IV"/>
</dbReference>
<evidence type="ECO:0000256" key="1">
    <source>
        <dbReference type="ARBA" id="ARBA00001933"/>
    </source>
</evidence>
<proteinExistence type="inferred from homology"/>
<dbReference type="Gene3D" id="3.20.10.10">
    <property type="entry name" value="D-amino Acid Aminotransferase, subunit A, domain 2"/>
    <property type="match status" value="1"/>
</dbReference>
<reference evidence="6 7" key="1">
    <citation type="journal article" date="2018" name="Front. Microbiol.">
        <title>Hydrolytic Capabilities as a Key to Environmental Success: Chitinolytic and Cellulolytic Acidobacteria From Acidic Sub-arctic Soils and Boreal Peatlands.</title>
        <authorList>
            <person name="Belova S.E."/>
            <person name="Ravin N.V."/>
            <person name="Pankratov T.A."/>
            <person name="Rakitin A.L."/>
            <person name="Ivanova A.A."/>
            <person name="Beletsky A.V."/>
            <person name="Mardanov A.V."/>
            <person name="Sinninghe Damste J.S."/>
            <person name="Dedysh S.N."/>
        </authorList>
    </citation>
    <scope>NUCLEOTIDE SEQUENCE [LARGE SCALE GENOMIC DNA]</scope>
    <source>
        <strain evidence="6 7">SBC82</strain>
    </source>
</reference>